<dbReference type="AlphaFoldDB" id="A0A7S3VDV9"/>
<dbReference type="InterPro" id="IPR038052">
    <property type="entry name" value="Chaperonin_RbcX_sf"/>
</dbReference>
<feature type="signal peptide" evidence="2">
    <location>
        <begin position="1"/>
        <end position="17"/>
    </location>
</feature>
<feature type="chain" id="PRO_5031537598" description="Selenoprotein O" evidence="2">
    <location>
        <begin position="18"/>
        <end position="470"/>
    </location>
</feature>
<sequence>MKEIILCLLTLMRAGHGFLLQNPSIRSFSPFDTAINGYLDGLSQSQPEEDSNDEEVEQQQPPQYKNIPSGVVPSGRGPLGSYLDNMQAGINDVDASSSDDEKELLDSSSSDHENISLPEKPAKWSGAYLQEFLTSDDDSRTDIRNLLTQSSIQSFMRLLEECRDPHSAKWINEEFLETGNLLDFHGTGARFIEDFGGNWDAPLLAMIAEPKSRIIVSAKRRGRGHGGWSKNNPYLKERWVEIPIDIDPPNLASRIIAVREQIATEWVKDLDVLEYANDQILESFFKITKERRGATGCDGSIQGQQRTFERIAATLLDENSRFAEVLSSPFRRSNFDLMYNLSIQASVHRILRKQRSGGDEHTPSFIFLREFYTERAQDMFDGVQPFGRADDFMDELLQTSPSVTEQGLVDPVGVAEEIIKMRKEVARDWKALMMRVPEDHTGIRQSLFSNQIRSTSSYQADLSEDNSTFQ</sequence>
<dbReference type="Gene3D" id="1.10.1200.210">
    <property type="entry name" value="Chaperonin-like RbcX"/>
    <property type="match status" value="1"/>
</dbReference>
<evidence type="ECO:0000313" key="3">
    <source>
        <dbReference type="EMBL" id="CAE0474773.1"/>
    </source>
</evidence>
<keyword evidence="2" id="KW-0732">Signal</keyword>
<accession>A0A7S3VDV9</accession>
<feature type="compositionally biased region" description="Acidic residues" evidence="1">
    <location>
        <begin position="47"/>
        <end position="57"/>
    </location>
</feature>
<organism evidence="3">
    <name type="scientific">Chaetoceros debilis</name>
    <dbReference type="NCBI Taxonomy" id="122233"/>
    <lineage>
        <taxon>Eukaryota</taxon>
        <taxon>Sar</taxon>
        <taxon>Stramenopiles</taxon>
        <taxon>Ochrophyta</taxon>
        <taxon>Bacillariophyta</taxon>
        <taxon>Coscinodiscophyceae</taxon>
        <taxon>Chaetocerotophycidae</taxon>
        <taxon>Chaetocerotales</taxon>
        <taxon>Chaetocerotaceae</taxon>
        <taxon>Chaetoceros</taxon>
    </lineage>
</organism>
<dbReference type="EMBL" id="HBIO01025590">
    <property type="protein sequence ID" value="CAE0474773.1"/>
    <property type="molecule type" value="Transcribed_RNA"/>
</dbReference>
<evidence type="ECO:0008006" key="4">
    <source>
        <dbReference type="Google" id="ProtNLM"/>
    </source>
</evidence>
<evidence type="ECO:0000256" key="2">
    <source>
        <dbReference type="SAM" id="SignalP"/>
    </source>
</evidence>
<reference evidence="3" key="1">
    <citation type="submission" date="2021-01" db="EMBL/GenBank/DDBJ databases">
        <authorList>
            <person name="Corre E."/>
            <person name="Pelletier E."/>
            <person name="Niang G."/>
            <person name="Scheremetjew M."/>
            <person name="Finn R."/>
            <person name="Kale V."/>
            <person name="Holt S."/>
            <person name="Cochrane G."/>
            <person name="Meng A."/>
            <person name="Brown T."/>
            <person name="Cohen L."/>
        </authorList>
    </citation>
    <scope>NUCLEOTIDE SEQUENCE</scope>
    <source>
        <strain evidence="3">MM31A-1</strain>
    </source>
</reference>
<feature type="region of interest" description="Disordered" evidence="1">
    <location>
        <begin position="39"/>
        <end position="119"/>
    </location>
</feature>
<proteinExistence type="predicted"/>
<evidence type="ECO:0000256" key="1">
    <source>
        <dbReference type="SAM" id="MobiDB-lite"/>
    </source>
</evidence>
<protein>
    <recommendedName>
        <fullName evidence="4">Selenoprotein O</fullName>
    </recommendedName>
</protein>
<gene>
    <name evidence="3" type="ORF">CDEB00056_LOCUS19626</name>
</gene>
<name>A0A7S3VDV9_9STRA</name>